<dbReference type="Proteomes" id="UP000734854">
    <property type="component" value="Unassembled WGS sequence"/>
</dbReference>
<dbReference type="PANTHER" id="PTHR22298">
    <property type="entry name" value="ENDO-1,4-BETA-GLUCANASE"/>
    <property type="match status" value="1"/>
</dbReference>
<dbReference type="FunFam" id="1.50.10.10:FF:000020">
    <property type="entry name" value="Endoglucanase"/>
    <property type="match status" value="1"/>
</dbReference>
<evidence type="ECO:0000256" key="1">
    <source>
        <dbReference type="ARBA" id="ARBA00000966"/>
    </source>
</evidence>
<proteinExistence type="inferred from homology"/>
<reference evidence="11 12" key="1">
    <citation type="submission" date="2020-08" db="EMBL/GenBank/DDBJ databases">
        <title>Plant Genome Project.</title>
        <authorList>
            <person name="Zhang R.-G."/>
        </authorList>
    </citation>
    <scope>NUCLEOTIDE SEQUENCE [LARGE SCALE GENOMIC DNA]</scope>
    <source>
        <tissue evidence="11">Rhizome</tissue>
    </source>
</reference>
<evidence type="ECO:0000259" key="10">
    <source>
        <dbReference type="Pfam" id="PF00759"/>
    </source>
</evidence>
<feature type="domain" description="Glycoside hydrolase family 9" evidence="10">
    <location>
        <begin position="31"/>
        <end position="485"/>
    </location>
</feature>
<feature type="active site" evidence="8">
    <location>
        <position position="412"/>
    </location>
</feature>
<evidence type="ECO:0000256" key="5">
    <source>
        <dbReference type="ARBA" id="ARBA00023277"/>
    </source>
</evidence>
<keyword evidence="3 8" id="KW-0378">Hydrolase</keyword>
<keyword evidence="5 8" id="KW-0119">Carbohydrate metabolism</keyword>
<dbReference type="GO" id="GO:0030245">
    <property type="term" value="P:cellulose catabolic process"/>
    <property type="evidence" value="ECO:0007669"/>
    <property type="project" value="UniProtKB-KW"/>
</dbReference>
<evidence type="ECO:0000256" key="4">
    <source>
        <dbReference type="ARBA" id="ARBA00023001"/>
    </source>
</evidence>
<dbReference type="PROSITE" id="PS00592">
    <property type="entry name" value="GH9_2"/>
    <property type="match status" value="1"/>
</dbReference>
<evidence type="ECO:0000256" key="7">
    <source>
        <dbReference type="ARBA" id="ARBA00023326"/>
    </source>
</evidence>
<keyword evidence="4 9" id="KW-0136">Cellulose degradation</keyword>
<name>A0A8J5LGY6_ZINOF</name>
<dbReference type="SUPFAM" id="SSF48208">
    <property type="entry name" value="Six-hairpin glycosidases"/>
    <property type="match status" value="1"/>
</dbReference>
<feature type="signal peptide" evidence="9">
    <location>
        <begin position="1"/>
        <end position="24"/>
    </location>
</feature>
<evidence type="ECO:0000256" key="3">
    <source>
        <dbReference type="ARBA" id="ARBA00022801"/>
    </source>
</evidence>
<evidence type="ECO:0000256" key="9">
    <source>
        <dbReference type="RuleBase" id="RU361166"/>
    </source>
</evidence>
<dbReference type="InterPro" id="IPR012341">
    <property type="entry name" value="6hp_glycosidase-like_sf"/>
</dbReference>
<feature type="chain" id="PRO_5035342047" description="Endoglucanase" evidence="9">
    <location>
        <begin position="25"/>
        <end position="494"/>
    </location>
</feature>
<keyword evidence="7 8" id="KW-0624">Polysaccharide degradation</keyword>
<keyword evidence="9" id="KW-0732">Signal</keyword>
<comment type="similarity">
    <text evidence="2 8 9">Belongs to the glycosyl hydrolase 9 (cellulase E) family.</text>
</comment>
<accession>A0A8J5LGY6</accession>
<evidence type="ECO:0000256" key="8">
    <source>
        <dbReference type="PROSITE-ProRule" id="PRU10059"/>
    </source>
</evidence>
<gene>
    <name evidence="11" type="ORF">ZIOFF_030012</name>
</gene>
<dbReference type="AlphaFoldDB" id="A0A8J5LGY6"/>
<organism evidence="11 12">
    <name type="scientific">Zingiber officinale</name>
    <name type="common">Ginger</name>
    <name type="synonym">Amomum zingiber</name>
    <dbReference type="NCBI Taxonomy" id="94328"/>
    <lineage>
        <taxon>Eukaryota</taxon>
        <taxon>Viridiplantae</taxon>
        <taxon>Streptophyta</taxon>
        <taxon>Embryophyta</taxon>
        <taxon>Tracheophyta</taxon>
        <taxon>Spermatophyta</taxon>
        <taxon>Magnoliopsida</taxon>
        <taxon>Liliopsida</taxon>
        <taxon>Zingiberales</taxon>
        <taxon>Zingiberaceae</taxon>
        <taxon>Zingiber</taxon>
    </lineage>
</organism>
<dbReference type="InterPro" id="IPR001701">
    <property type="entry name" value="Glyco_hydro_9"/>
</dbReference>
<comment type="catalytic activity">
    <reaction evidence="1 9">
        <text>Endohydrolysis of (1-&gt;4)-beta-D-glucosidic linkages in cellulose, lichenin and cereal beta-D-glucans.</text>
        <dbReference type="EC" id="3.2.1.4"/>
    </reaction>
</comment>
<evidence type="ECO:0000313" key="12">
    <source>
        <dbReference type="Proteomes" id="UP000734854"/>
    </source>
</evidence>
<dbReference type="EC" id="3.2.1.4" evidence="9"/>
<sequence length="494" mass="54844">MSSMERICVVVCGVLLLMSTASVGWEQKHDYKLALSKSLLFFEGQRSGKLPPNQRLTWRKDSALRDGQEGGVDLTGGYYDAGDNVKYSFPMAFTATMLAWSIIEFGDGMAEGGEWINAAETLRWNTDFLLKATANLPNTVYAMVGNPNSDHNCWERPEDMDTPRPVYAVNTTHPGSEVAGEIAAALAAASIAFKNYDAAYSWRLLSKAKEAYYFANKYQGSYNDAIGHAVCPFYCDFSGYQDELAWAGAWLNKATNTKKYQKHVDAAIRKIKFMEEVTQNYYIDTEFSWDNKHAGLYVLLSQIGQYKKEAQTFACGVLPESPTRTIKYTPGGLLFKTEGCNSQVVGSLSLLALIYAKHVRLARERITCGNTKFPAWKLVEFAKNQADYILGTNPMGMSYMVGFGPKFPQRIHHRAASLPSINAHPSFIACGNGFSYLDNPNPNLNELTGAIVGGPNTGTDHFDDDRRQAAQTEPTTYVNAPFVGVFAYFINHKK</sequence>
<dbReference type="InterPro" id="IPR008928">
    <property type="entry name" value="6-hairpin_glycosidase_sf"/>
</dbReference>
<dbReference type="InterPro" id="IPR018221">
    <property type="entry name" value="Glyco_hydro_9_His_AS"/>
</dbReference>
<dbReference type="Gene3D" id="1.50.10.10">
    <property type="match status" value="1"/>
</dbReference>
<protein>
    <recommendedName>
        <fullName evidence="9">Endoglucanase</fullName>
        <ecNumber evidence="9">3.2.1.4</ecNumber>
    </recommendedName>
</protein>
<keyword evidence="6 8" id="KW-0326">Glycosidase</keyword>
<comment type="caution">
    <text evidence="11">The sequence shown here is derived from an EMBL/GenBank/DDBJ whole genome shotgun (WGS) entry which is preliminary data.</text>
</comment>
<evidence type="ECO:0000256" key="6">
    <source>
        <dbReference type="ARBA" id="ARBA00023295"/>
    </source>
</evidence>
<keyword evidence="12" id="KW-1185">Reference proteome</keyword>
<dbReference type="EMBL" id="JACMSC010000008">
    <property type="protein sequence ID" value="KAG6511933.1"/>
    <property type="molecule type" value="Genomic_DNA"/>
</dbReference>
<evidence type="ECO:0000256" key="2">
    <source>
        <dbReference type="ARBA" id="ARBA00007072"/>
    </source>
</evidence>
<evidence type="ECO:0000313" key="11">
    <source>
        <dbReference type="EMBL" id="KAG6511933.1"/>
    </source>
</evidence>
<dbReference type="GO" id="GO:0008810">
    <property type="term" value="F:cellulase activity"/>
    <property type="evidence" value="ECO:0007669"/>
    <property type="project" value="UniProtKB-EC"/>
</dbReference>
<dbReference type="Pfam" id="PF00759">
    <property type="entry name" value="Glyco_hydro_9"/>
    <property type="match status" value="1"/>
</dbReference>